<gene>
    <name evidence="9" type="ORF">NRB20_55960</name>
</gene>
<evidence type="ECO:0000256" key="6">
    <source>
        <dbReference type="ARBA" id="ARBA00023136"/>
    </source>
</evidence>
<comment type="subcellular location">
    <subcellularLocation>
        <location evidence="1">Cell membrane</location>
    </subcellularLocation>
</comment>
<keyword evidence="6" id="KW-0472">Membrane</keyword>
<evidence type="ECO:0000259" key="8">
    <source>
        <dbReference type="Pfam" id="PF11203"/>
    </source>
</evidence>
<evidence type="ECO:0000256" key="5">
    <source>
        <dbReference type="ARBA" id="ARBA00022989"/>
    </source>
</evidence>
<sequence length="595" mass="62713">MRKLPVIRSQMRSTENAREGSEKPAVTTESRLSAPDESGASRWFPLPVVLCATAFGAAAGTLVIALHGPLAATIGTGVAVAALCTVRARGVNIWRLLFMRLALRWRNRRRGDVGQGAAAFDAPVPDSDVKYGMRWEDGCLITMLQMEPRVVAPTLLSPKEIRTVDPIPLDEVARCLSQFDIRLAAIDVVALGVRTSGGHEAVRIYERMLGPLPATAVRTVWLVLRFDPQHNADAIGNRGGGPEGAARAMVIATRRVINRLARHRVRARALTAAELAAAETAVRGEDIPGDWRESWQALHRNDFELAGYAIHPDRLTTEALAGIWAVPGNSTMVRLRVSRSTAPGAREDPAGRVAITGLVRHDTVGPVPDGTRKMLSELGLQPLPGVQRRVLLEGGQHAAVGYGAPAALSRLTVPAGGTGQVIGATEDGFGVAVPLFGPGVRRVDIVGGLLLAQQATVRAMALGARVVVHSSRPEGWAPLAAQVGRPEVLSVSYPGGGAQHTAAATLIVYDGISSAGQLSEATVVHVRAAGDTDETAAGVDVALIAATDGSDRVHIRTSAGEYTVRMVSIPDELRYLAGERVGVPAAAAPRPSVPV</sequence>
<dbReference type="OrthoDB" id="4152590at2"/>
<feature type="domain" description="Type VII secretion system protein EccE" evidence="8">
    <location>
        <begin position="214"/>
        <end position="310"/>
    </location>
</feature>
<comment type="similarity">
    <text evidence="2">Belongs to the EccE family.</text>
</comment>
<evidence type="ECO:0000313" key="10">
    <source>
        <dbReference type="Proteomes" id="UP000438448"/>
    </source>
</evidence>
<keyword evidence="3" id="KW-1003">Cell membrane</keyword>
<dbReference type="NCBIfam" id="TIGR03923">
    <property type="entry name" value="T7SS_EccE"/>
    <property type="match status" value="1"/>
</dbReference>
<name>A0A7K0D9V7_9NOCA</name>
<organism evidence="9 10">
    <name type="scientific">Nocardia macrotermitis</name>
    <dbReference type="NCBI Taxonomy" id="2585198"/>
    <lineage>
        <taxon>Bacteria</taxon>
        <taxon>Bacillati</taxon>
        <taxon>Actinomycetota</taxon>
        <taxon>Actinomycetes</taxon>
        <taxon>Mycobacteriales</taxon>
        <taxon>Nocardiaceae</taxon>
        <taxon>Nocardia</taxon>
    </lineage>
</organism>
<evidence type="ECO:0000313" key="9">
    <source>
        <dbReference type="EMBL" id="MQY22478.1"/>
    </source>
</evidence>
<comment type="caution">
    <text evidence="9">The sequence shown here is derived from an EMBL/GenBank/DDBJ whole genome shotgun (WGS) entry which is preliminary data.</text>
</comment>
<reference evidence="9 10" key="1">
    <citation type="submission" date="2019-10" db="EMBL/GenBank/DDBJ databases">
        <title>Nocardia macrotermitis sp. nov. and Nocardia aurantia sp. nov., isolated from the gut of fungus growing-termite Macrotermes natalensis.</title>
        <authorList>
            <person name="Benndorf R."/>
            <person name="Schwitalla J."/>
            <person name="Martin K."/>
            <person name="De Beer W."/>
            <person name="Kaster A.-K."/>
            <person name="Vollmers J."/>
            <person name="Poulsen M."/>
            <person name="Beemelmanns C."/>
        </authorList>
    </citation>
    <scope>NUCLEOTIDE SEQUENCE [LARGE SCALE GENOMIC DNA]</scope>
    <source>
        <strain evidence="9 10">RB20</strain>
    </source>
</reference>
<dbReference type="Proteomes" id="UP000438448">
    <property type="component" value="Unassembled WGS sequence"/>
</dbReference>
<dbReference type="Pfam" id="PF11203">
    <property type="entry name" value="EccE"/>
    <property type="match status" value="1"/>
</dbReference>
<dbReference type="AlphaFoldDB" id="A0A7K0D9V7"/>
<keyword evidence="5" id="KW-1133">Transmembrane helix</keyword>
<dbReference type="GO" id="GO:0005886">
    <property type="term" value="C:plasma membrane"/>
    <property type="evidence" value="ECO:0007669"/>
    <property type="project" value="UniProtKB-SubCell"/>
</dbReference>
<accession>A0A7K0D9V7</accession>
<evidence type="ECO:0000256" key="2">
    <source>
        <dbReference type="ARBA" id="ARBA00007759"/>
    </source>
</evidence>
<keyword evidence="4" id="KW-0812">Transmembrane</keyword>
<keyword evidence="10" id="KW-1185">Reference proteome</keyword>
<dbReference type="InterPro" id="IPR021368">
    <property type="entry name" value="T7SS_EccE"/>
</dbReference>
<dbReference type="InterPro" id="IPR050051">
    <property type="entry name" value="EccE_dom"/>
</dbReference>
<evidence type="ECO:0000256" key="1">
    <source>
        <dbReference type="ARBA" id="ARBA00004236"/>
    </source>
</evidence>
<evidence type="ECO:0000256" key="7">
    <source>
        <dbReference type="SAM" id="MobiDB-lite"/>
    </source>
</evidence>
<proteinExistence type="inferred from homology"/>
<evidence type="ECO:0000256" key="3">
    <source>
        <dbReference type="ARBA" id="ARBA00022475"/>
    </source>
</evidence>
<feature type="region of interest" description="Disordered" evidence="7">
    <location>
        <begin position="1"/>
        <end position="38"/>
    </location>
</feature>
<dbReference type="EMBL" id="WEGK01000013">
    <property type="protein sequence ID" value="MQY22478.1"/>
    <property type="molecule type" value="Genomic_DNA"/>
</dbReference>
<protein>
    <recommendedName>
        <fullName evidence="8">Type VII secretion system protein EccE domain-containing protein</fullName>
    </recommendedName>
</protein>
<evidence type="ECO:0000256" key="4">
    <source>
        <dbReference type="ARBA" id="ARBA00022692"/>
    </source>
</evidence>